<evidence type="ECO:0000313" key="7">
    <source>
        <dbReference type="Proteomes" id="UP000663845"/>
    </source>
</evidence>
<feature type="transmembrane region" description="Helical" evidence="1">
    <location>
        <begin position="60"/>
        <end position="82"/>
    </location>
</feature>
<evidence type="ECO:0000313" key="6">
    <source>
        <dbReference type="EMBL" id="CAF4210734.1"/>
    </source>
</evidence>
<dbReference type="EMBL" id="CAJNOG010000215">
    <property type="protein sequence ID" value="CAF1083500.1"/>
    <property type="molecule type" value="Genomic_DNA"/>
</dbReference>
<keyword evidence="1" id="KW-0812">Transmembrane</keyword>
<dbReference type="AlphaFoldDB" id="A0A814MV83"/>
<dbReference type="Proteomes" id="UP000663844">
    <property type="component" value="Unassembled WGS sequence"/>
</dbReference>
<keyword evidence="2" id="KW-0732">Signal</keyword>
<evidence type="ECO:0000256" key="2">
    <source>
        <dbReference type="SAM" id="SignalP"/>
    </source>
</evidence>
<evidence type="ECO:0000313" key="4">
    <source>
        <dbReference type="EMBL" id="CAF1510978.1"/>
    </source>
</evidence>
<reference evidence="3" key="1">
    <citation type="submission" date="2021-02" db="EMBL/GenBank/DDBJ databases">
        <authorList>
            <person name="Nowell W R."/>
        </authorList>
    </citation>
    <scope>NUCLEOTIDE SEQUENCE</scope>
</reference>
<feature type="transmembrane region" description="Helical" evidence="1">
    <location>
        <begin position="29"/>
        <end position="53"/>
    </location>
</feature>
<evidence type="ECO:0000313" key="3">
    <source>
        <dbReference type="EMBL" id="CAF1083500.1"/>
    </source>
</evidence>
<dbReference type="EMBL" id="CAJOAZ010001014">
    <property type="protein sequence ID" value="CAF3750210.1"/>
    <property type="molecule type" value="Genomic_DNA"/>
</dbReference>
<organism evidence="3 7">
    <name type="scientific">Adineta steineri</name>
    <dbReference type="NCBI Taxonomy" id="433720"/>
    <lineage>
        <taxon>Eukaryota</taxon>
        <taxon>Metazoa</taxon>
        <taxon>Spiralia</taxon>
        <taxon>Gnathifera</taxon>
        <taxon>Rotifera</taxon>
        <taxon>Eurotatoria</taxon>
        <taxon>Bdelloidea</taxon>
        <taxon>Adinetida</taxon>
        <taxon>Adinetidae</taxon>
        <taxon>Adineta</taxon>
    </lineage>
</organism>
<name>A0A814MV83_9BILA</name>
<comment type="caution">
    <text evidence="3">The sequence shown here is derived from an EMBL/GenBank/DDBJ whole genome shotgun (WGS) entry which is preliminary data.</text>
</comment>
<proteinExistence type="predicted"/>
<accession>A0A814MV83</accession>
<protein>
    <submittedName>
        <fullName evidence="3">Uncharacterized protein</fullName>
    </submittedName>
</protein>
<evidence type="ECO:0000313" key="5">
    <source>
        <dbReference type="EMBL" id="CAF3750210.1"/>
    </source>
</evidence>
<dbReference type="Proteomes" id="UP000663881">
    <property type="component" value="Unassembled WGS sequence"/>
</dbReference>
<dbReference type="EMBL" id="CAJOAY010009796">
    <property type="protein sequence ID" value="CAF4210734.1"/>
    <property type="molecule type" value="Genomic_DNA"/>
</dbReference>
<gene>
    <name evidence="3" type="ORF">JYZ213_LOCUS20426</name>
    <name evidence="6" type="ORF">OKA104_LOCUS41501</name>
    <name evidence="5" type="ORF">OXD698_LOCUS15410</name>
    <name evidence="4" type="ORF">VCS650_LOCUS42768</name>
</gene>
<dbReference type="Proteomes" id="UP000663891">
    <property type="component" value="Unassembled WGS sequence"/>
</dbReference>
<feature type="signal peptide" evidence="2">
    <location>
        <begin position="1"/>
        <end position="19"/>
    </location>
</feature>
<dbReference type="EMBL" id="CAJNON010002470">
    <property type="protein sequence ID" value="CAF1510978.1"/>
    <property type="molecule type" value="Genomic_DNA"/>
</dbReference>
<keyword evidence="1" id="KW-0472">Membrane</keyword>
<sequence>MWITIAWLILASFPKTADAGPLAFAACASTAGGGICGTAVTVALPFCASAILFPPAWAACMAGVVGTGCTAALVGCVAVFFLPTP</sequence>
<dbReference type="Proteomes" id="UP000663845">
    <property type="component" value="Unassembled WGS sequence"/>
</dbReference>
<evidence type="ECO:0000256" key="1">
    <source>
        <dbReference type="SAM" id="Phobius"/>
    </source>
</evidence>
<feature type="chain" id="PRO_5036225323" evidence="2">
    <location>
        <begin position="20"/>
        <end position="85"/>
    </location>
</feature>
<keyword evidence="1" id="KW-1133">Transmembrane helix</keyword>